<proteinExistence type="predicted"/>
<dbReference type="EMBL" id="CP036273">
    <property type="protein sequence ID" value="QDU23485.1"/>
    <property type="molecule type" value="Genomic_DNA"/>
</dbReference>
<dbReference type="AlphaFoldDB" id="A0A517Y152"/>
<dbReference type="CDD" id="cd02230">
    <property type="entry name" value="cupin_HP0902-like"/>
    <property type="match status" value="1"/>
</dbReference>
<dbReference type="OrthoDB" id="8265259at2"/>
<dbReference type="PANTHER" id="PTHR37694:SF1">
    <property type="entry name" value="SLR8022 PROTEIN"/>
    <property type="match status" value="1"/>
</dbReference>
<dbReference type="InterPro" id="IPR011051">
    <property type="entry name" value="RmlC_Cupin_sf"/>
</dbReference>
<organism evidence="2 3">
    <name type="scientific">Urbifossiella limnaea</name>
    <dbReference type="NCBI Taxonomy" id="2528023"/>
    <lineage>
        <taxon>Bacteria</taxon>
        <taxon>Pseudomonadati</taxon>
        <taxon>Planctomycetota</taxon>
        <taxon>Planctomycetia</taxon>
        <taxon>Gemmatales</taxon>
        <taxon>Gemmataceae</taxon>
        <taxon>Urbifossiella</taxon>
    </lineage>
</organism>
<dbReference type="Gene3D" id="2.60.120.10">
    <property type="entry name" value="Jelly Rolls"/>
    <property type="match status" value="1"/>
</dbReference>
<evidence type="ECO:0000313" key="3">
    <source>
        <dbReference type="Proteomes" id="UP000319576"/>
    </source>
</evidence>
<accession>A0A517Y152</accession>
<gene>
    <name evidence="2" type="ORF">ETAA1_54850</name>
</gene>
<reference evidence="2 3" key="1">
    <citation type="submission" date="2019-02" db="EMBL/GenBank/DDBJ databases">
        <title>Deep-cultivation of Planctomycetes and their phenomic and genomic characterization uncovers novel biology.</title>
        <authorList>
            <person name="Wiegand S."/>
            <person name="Jogler M."/>
            <person name="Boedeker C."/>
            <person name="Pinto D."/>
            <person name="Vollmers J."/>
            <person name="Rivas-Marin E."/>
            <person name="Kohn T."/>
            <person name="Peeters S.H."/>
            <person name="Heuer A."/>
            <person name="Rast P."/>
            <person name="Oberbeckmann S."/>
            <person name="Bunk B."/>
            <person name="Jeske O."/>
            <person name="Meyerdierks A."/>
            <person name="Storesund J.E."/>
            <person name="Kallscheuer N."/>
            <person name="Luecker S."/>
            <person name="Lage O.M."/>
            <person name="Pohl T."/>
            <person name="Merkel B.J."/>
            <person name="Hornburger P."/>
            <person name="Mueller R.-W."/>
            <person name="Bruemmer F."/>
            <person name="Labrenz M."/>
            <person name="Spormann A.M."/>
            <person name="Op den Camp H."/>
            <person name="Overmann J."/>
            <person name="Amann R."/>
            <person name="Jetten M.S.M."/>
            <person name="Mascher T."/>
            <person name="Medema M.H."/>
            <person name="Devos D.P."/>
            <person name="Kaster A.-K."/>
            <person name="Ovreas L."/>
            <person name="Rohde M."/>
            <person name="Galperin M.Y."/>
            <person name="Jogler C."/>
        </authorList>
    </citation>
    <scope>NUCLEOTIDE SEQUENCE [LARGE SCALE GENOMIC DNA]</scope>
    <source>
        <strain evidence="2 3">ETA_A1</strain>
    </source>
</reference>
<keyword evidence="3" id="KW-1185">Reference proteome</keyword>
<dbReference type="InterPro" id="IPR014710">
    <property type="entry name" value="RmlC-like_jellyroll"/>
</dbReference>
<dbReference type="PANTHER" id="PTHR37694">
    <property type="entry name" value="SLR8022 PROTEIN"/>
    <property type="match status" value="1"/>
</dbReference>
<evidence type="ECO:0000313" key="2">
    <source>
        <dbReference type="EMBL" id="QDU23485.1"/>
    </source>
</evidence>
<feature type="domain" description="Cupin type-2" evidence="1">
    <location>
        <begin position="40"/>
        <end position="106"/>
    </location>
</feature>
<dbReference type="InterPro" id="IPR013096">
    <property type="entry name" value="Cupin_2"/>
</dbReference>
<dbReference type="RefSeq" id="WP_145243726.1">
    <property type="nucleotide sequence ID" value="NZ_CP036273.1"/>
</dbReference>
<dbReference type="SUPFAM" id="SSF51182">
    <property type="entry name" value="RmlC-like cupins"/>
    <property type="match status" value="1"/>
</dbReference>
<dbReference type="Pfam" id="PF07883">
    <property type="entry name" value="Cupin_2"/>
    <property type="match status" value="1"/>
</dbReference>
<sequence>MPGPPAKPGEVVDVRPLGAALAAAGTATLVKAGAVTVVRLVVPAGKEIPTHAAKGDLVVHCLEGRVAFTAGGVTHDLGAGHLLCLPAGEPHSVRGVEDGSLLLTVVDGGPRPGA</sequence>
<protein>
    <submittedName>
        <fullName evidence="2">Cupin domain protein</fullName>
    </submittedName>
</protein>
<name>A0A517Y152_9BACT</name>
<dbReference type="Proteomes" id="UP000319576">
    <property type="component" value="Chromosome"/>
</dbReference>
<evidence type="ECO:0000259" key="1">
    <source>
        <dbReference type="Pfam" id="PF07883"/>
    </source>
</evidence>
<dbReference type="KEGG" id="uli:ETAA1_54850"/>